<evidence type="ECO:0000256" key="6">
    <source>
        <dbReference type="ARBA" id="ARBA00023136"/>
    </source>
</evidence>
<feature type="binding site" evidence="7">
    <location>
        <position position="41"/>
    </location>
    <ligand>
        <name>Ca(2+)</name>
        <dbReference type="ChEBI" id="CHEBI:29108"/>
    </ligand>
</feature>
<keyword evidence="8" id="KW-0862">Zinc</keyword>
<feature type="transmembrane region" description="Helical" evidence="9">
    <location>
        <begin position="103"/>
        <end position="120"/>
    </location>
</feature>
<dbReference type="AlphaFoldDB" id="A0A8K0WPV7"/>
<comment type="subcellular location">
    <subcellularLocation>
        <location evidence="1">Membrane</location>
        <topology evidence="1">Multi-pass membrane protein</topology>
    </subcellularLocation>
</comment>
<evidence type="ECO:0000313" key="10">
    <source>
        <dbReference type="EMBL" id="KAH7311637.1"/>
    </source>
</evidence>
<keyword evidence="4" id="KW-0378">Hydrolase</keyword>
<dbReference type="PANTHER" id="PTHR46187:SF1">
    <property type="entry name" value="ALKALINE PHYTOCERAMIDASE"/>
    <property type="match status" value="1"/>
</dbReference>
<keyword evidence="7" id="KW-0479">Metal-binding</keyword>
<feature type="binding site" evidence="8">
    <location>
        <position position="233"/>
    </location>
    <ligand>
        <name>Zn(2+)</name>
        <dbReference type="ChEBI" id="CHEBI:29105"/>
        <note>catalytic</note>
    </ligand>
</feature>
<keyword evidence="5 9" id="KW-1133">Transmembrane helix</keyword>
<dbReference type="Proteomes" id="UP000813444">
    <property type="component" value="Unassembled WGS sequence"/>
</dbReference>
<evidence type="ECO:0000256" key="9">
    <source>
        <dbReference type="SAM" id="Phobius"/>
    </source>
</evidence>
<keyword evidence="3 9" id="KW-0812">Transmembrane</keyword>
<evidence type="ECO:0000256" key="2">
    <source>
        <dbReference type="ARBA" id="ARBA00009780"/>
    </source>
</evidence>
<dbReference type="Pfam" id="PF05875">
    <property type="entry name" value="Ceramidase"/>
    <property type="match status" value="1"/>
</dbReference>
<sequence length="261" mass="29296">MGHHNRHFAGDEHALSGVWSPPTSSANFCEEDYVVTRWIAEFINTLTNLMYVYFAVRQMAARNPRGQLALRPDTMSVSLLVLGVCSFLFHATLRQSMQFADELAMLGLAWAMLLGIISIGPASAYDAALKAGLALFFPAFSAFYVWSGQIIYHATAFMIILILITLRGYYLLYGPLAQLPEAKSKEWRARGTTALAVLVFGYALWHVDLECCAELRALRKSVGLPWAWLLEMHGWWHVLTAVSADMFMRNVKDVQKALKSE</sequence>
<dbReference type="GO" id="GO:0046514">
    <property type="term" value="P:ceramide catabolic process"/>
    <property type="evidence" value="ECO:0007669"/>
    <property type="project" value="TreeGrafter"/>
</dbReference>
<feature type="transmembrane region" description="Helical" evidence="9">
    <location>
        <begin position="38"/>
        <end position="56"/>
    </location>
</feature>
<proteinExistence type="inferred from homology"/>
<evidence type="ECO:0000256" key="3">
    <source>
        <dbReference type="ARBA" id="ARBA00022692"/>
    </source>
</evidence>
<evidence type="ECO:0000256" key="5">
    <source>
        <dbReference type="ARBA" id="ARBA00022989"/>
    </source>
</evidence>
<gene>
    <name evidence="10" type="ORF">B0I35DRAFT_68148</name>
</gene>
<name>A0A8K0WPV7_9HYPO</name>
<reference evidence="10" key="1">
    <citation type="journal article" date="2021" name="Nat. Commun.">
        <title>Genetic determinants of endophytism in the Arabidopsis root mycobiome.</title>
        <authorList>
            <person name="Mesny F."/>
            <person name="Miyauchi S."/>
            <person name="Thiergart T."/>
            <person name="Pickel B."/>
            <person name="Atanasova L."/>
            <person name="Karlsson M."/>
            <person name="Huettel B."/>
            <person name="Barry K.W."/>
            <person name="Haridas S."/>
            <person name="Chen C."/>
            <person name="Bauer D."/>
            <person name="Andreopoulos W."/>
            <person name="Pangilinan J."/>
            <person name="LaButti K."/>
            <person name="Riley R."/>
            <person name="Lipzen A."/>
            <person name="Clum A."/>
            <person name="Drula E."/>
            <person name="Henrissat B."/>
            <person name="Kohler A."/>
            <person name="Grigoriev I.V."/>
            <person name="Martin F.M."/>
            <person name="Hacquard S."/>
        </authorList>
    </citation>
    <scope>NUCLEOTIDE SEQUENCE</scope>
    <source>
        <strain evidence="10">MPI-CAGE-CH-0235</strain>
    </source>
</reference>
<keyword evidence="7" id="KW-0106">Calcium</keyword>
<protein>
    <submittedName>
        <fullName evidence="10">Ceramidase</fullName>
    </submittedName>
</protein>
<comment type="caution">
    <text evidence="10">The sequence shown here is derived from an EMBL/GenBank/DDBJ whole genome shotgun (WGS) entry which is preliminary data.</text>
</comment>
<comment type="similarity">
    <text evidence="2">Belongs to the alkaline ceramidase family.</text>
</comment>
<accession>A0A8K0WPV7</accession>
<dbReference type="GO" id="GO:0046872">
    <property type="term" value="F:metal ion binding"/>
    <property type="evidence" value="ECO:0007669"/>
    <property type="project" value="UniProtKB-KW"/>
</dbReference>
<comment type="cofactor">
    <cofactor evidence="8">
        <name>Zn(2+)</name>
        <dbReference type="ChEBI" id="CHEBI:29105"/>
    </cofactor>
</comment>
<dbReference type="GO" id="GO:0005789">
    <property type="term" value="C:endoplasmic reticulum membrane"/>
    <property type="evidence" value="ECO:0007669"/>
    <property type="project" value="TreeGrafter"/>
</dbReference>
<feature type="binding site" evidence="8">
    <location>
        <position position="237"/>
    </location>
    <ligand>
        <name>Zn(2+)</name>
        <dbReference type="ChEBI" id="CHEBI:29105"/>
        <note>catalytic</note>
    </ligand>
</feature>
<feature type="transmembrane region" description="Helical" evidence="9">
    <location>
        <begin position="68"/>
        <end position="91"/>
    </location>
</feature>
<feature type="transmembrane region" description="Helical" evidence="9">
    <location>
        <begin position="127"/>
        <end position="144"/>
    </location>
</feature>
<evidence type="ECO:0000256" key="7">
    <source>
        <dbReference type="PIRSR" id="PIRSR608901-1"/>
    </source>
</evidence>
<dbReference type="PANTHER" id="PTHR46187">
    <property type="entry name" value="ALKALINE CERAMIDASE 3"/>
    <property type="match status" value="1"/>
</dbReference>
<feature type="binding site" evidence="8">
    <location>
        <position position="90"/>
    </location>
    <ligand>
        <name>Zn(2+)</name>
        <dbReference type="ChEBI" id="CHEBI:29105"/>
        <note>catalytic</note>
    </ligand>
</feature>
<evidence type="ECO:0000256" key="1">
    <source>
        <dbReference type="ARBA" id="ARBA00004141"/>
    </source>
</evidence>
<evidence type="ECO:0000256" key="4">
    <source>
        <dbReference type="ARBA" id="ARBA00022801"/>
    </source>
</evidence>
<evidence type="ECO:0000256" key="8">
    <source>
        <dbReference type="PIRSR" id="PIRSR608901-2"/>
    </source>
</evidence>
<dbReference type="InterPro" id="IPR008901">
    <property type="entry name" value="ACER"/>
</dbReference>
<dbReference type="OrthoDB" id="187171at2759"/>
<dbReference type="GO" id="GO:0016811">
    <property type="term" value="F:hydrolase activity, acting on carbon-nitrogen (but not peptide) bonds, in linear amides"/>
    <property type="evidence" value="ECO:0007669"/>
    <property type="project" value="InterPro"/>
</dbReference>
<keyword evidence="6 9" id="KW-0472">Membrane</keyword>
<organism evidence="10 11">
    <name type="scientific">Stachybotrys elegans</name>
    <dbReference type="NCBI Taxonomy" id="80388"/>
    <lineage>
        <taxon>Eukaryota</taxon>
        <taxon>Fungi</taxon>
        <taxon>Dikarya</taxon>
        <taxon>Ascomycota</taxon>
        <taxon>Pezizomycotina</taxon>
        <taxon>Sordariomycetes</taxon>
        <taxon>Hypocreomycetidae</taxon>
        <taxon>Hypocreales</taxon>
        <taxon>Stachybotryaceae</taxon>
        <taxon>Stachybotrys</taxon>
    </lineage>
</organism>
<feature type="transmembrane region" description="Helical" evidence="9">
    <location>
        <begin position="150"/>
        <end position="170"/>
    </location>
</feature>
<evidence type="ECO:0000313" key="11">
    <source>
        <dbReference type="Proteomes" id="UP000813444"/>
    </source>
</evidence>
<dbReference type="EMBL" id="JAGPNK010000011">
    <property type="protein sequence ID" value="KAH7311637.1"/>
    <property type="molecule type" value="Genomic_DNA"/>
</dbReference>
<feature type="binding site" evidence="7">
    <location>
        <position position="30"/>
    </location>
    <ligand>
        <name>Ca(2+)</name>
        <dbReference type="ChEBI" id="CHEBI:29108"/>
    </ligand>
</feature>
<keyword evidence="11" id="KW-1185">Reference proteome</keyword>
<dbReference type="GO" id="GO:0046513">
    <property type="term" value="P:ceramide biosynthetic process"/>
    <property type="evidence" value="ECO:0007669"/>
    <property type="project" value="TreeGrafter"/>
</dbReference>